<feature type="domain" description="Stc1" evidence="2">
    <location>
        <begin position="41"/>
        <end position="120"/>
    </location>
</feature>
<feature type="compositionally biased region" description="Polar residues" evidence="1">
    <location>
        <begin position="239"/>
        <end position="258"/>
    </location>
</feature>
<feature type="region of interest" description="Disordered" evidence="1">
    <location>
        <begin position="191"/>
        <end position="382"/>
    </location>
</feature>
<accession>A0A9P4NP33</accession>
<evidence type="ECO:0000259" key="2">
    <source>
        <dbReference type="Pfam" id="PF12898"/>
    </source>
</evidence>
<dbReference type="AlphaFoldDB" id="A0A9P4NP33"/>
<dbReference type="Pfam" id="PF12898">
    <property type="entry name" value="Stc1"/>
    <property type="match status" value="1"/>
</dbReference>
<protein>
    <recommendedName>
        <fullName evidence="2">Stc1 domain-containing protein</fullName>
    </recommendedName>
</protein>
<feature type="compositionally biased region" description="Acidic residues" evidence="1">
    <location>
        <begin position="344"/>
        <end position="382"/>
    </location>
</feature>
<evidence type="ECO:0000313" key="4">
    <source>
        <dbReference type="Proteomes" id="UP000800235"/>
    </source>
</evidence>
<feature type="region of interest" description="Disordered" evidence="1">
    <location>
        <begin position="137"/>
        <end position="165"/>
    </location>
</feature>
<organism evidence="3 4">
    <name type="scientific">Tothia fuscella</name>
    <dbReference type="NCBI Taxonomy" id="1048955"/>
    <lineage>
        <taxon>Eukaryota</taxon>
        <taxon>Fungi</taxon>
        <taxon>Dikarya</taxon>
        <taxon>Ascomycota</taxon>
        <taxon>Pezizomycotina</taxon>
        <taxon>Dothideomycetes</taxon>
        <taxon>Pleosporomycetidae</taxon>
        <taxon>Venturiales</taxon>
        <taxon>Cylindrosympodiaceae</taxon>
        <taxon>Tothia</taxon>
    </lineage>
</organism>
<proteinExistence type="predicted"/>
<name>A0A9P4NP33_9PEZI</name>
<dbReference type="InterPro" id="IPR024630">
    <property type="entry name" value="Stc1"/>
</dbReference>
<dbReference type="OrthoDB" id="3514033at2759"/>
<feature type="compositionally biased region" description="Basic and acidic residues" evidence="1">
    <location>
        <begin position="316"/>
        <end position="327"/>
    </location>
</feature>
<dbReference type="Proteomes" id="UP000800235">
    <property type="component" value="Unassembled WGS sequence"/>
</dbReference>
<sequence>MVNRSGGRSGKNNRDYNTLTGGYNGMTANQLRNIQLPATIRCMICEKAKSSNGGYSNKQQAEVRAAILAGNCSFKVKCIGCSGVSKNELHCVECGLNRYYNNFAKTHRSTPDEAVCMDCMDERLQLDVGKLAITVDDKSKDAENGQESDDDDSEGTVQYNDTTDYTSSYNDTASTAIDLNSLDRCSTTLTNSSMSDDYGSSSMNTSGRLSSGGVRLSPADDGKGDWQSTTITRARRVAPSSTGANGSAMSVTTTSSRVTIPIPPSRPFDPNAYGNPRAPKSVTSVATSTSAWSSSSYAKPTASTGKFPRVKAYVPKPEEDNTIKEEPKEEEEEENESVVVNPDWESDDEEEPSCDSDDEFTEDDDDDEITEDDDDDDDDDDE</sequence>
<feature type="compositionally biased region" description="Low complexity" evidence="1">
    <location>
        <begin position="281"/>
        <end position="296"/>
    </location>
</feature>
<evidence type="ECO:0000256" key="1">
    <source>
        <dbReference type="SAM" id="MobiDB-lite"/>
    </source>
</evidence>
<gene>
    <name evidence="3" type="ORF">EJ08DRAFT_698983</name>
</gene>
<comment type="caution">
    <text evidence="3">The sequence shown here is derived from an EMBL/GenBank/DDBJ whole genome shotgun (WGS) entry which is preliminary data.</text>
</comment>
<feature type="compositionally biased region" description="Low complexity" evidence="1">
    <location>
        <begin position="192"/>
        <end position="217"/>
    </location>
</feature>
<feature type="compositionally biased region" description="Acidic residues" evidence="1">
    <location>
        <begin position="144"/>
        <end position="154"/>
    </location>
</feature>
<dbReference type="EMBL" id="MU007053">
    <property type="protein sequence ID" value="KAF2428759.1"/>
    <property type="molecule type" value="Genomic_DNA"/>
</dbReference>
<evidence type="ECO:0000313" key="3">
    <source>
        <dbReference type="EMBL" id="KAF2428759.1"/>
    </source>
</evidence>
<reference evidence="3" key="1">
    <citation type="journal article" date="2020" name="Stud. Mycol.">
        <title>101 Dothideomycetes genomes: a test case for predicting lifestyles and emergence of pathogens.</title>
        <authorList>
            <person name="Haridas S."/>
            <person name="Albert R."/>
            <person name="Binder M."/>
            <person name="Bloem J."/>
            <person name="Labutti K."/>
            <person name="Salamov A."/>
            <person name="Andreopoulos B."/>
            <person name="Baker S."/>
            <person name="Barry K."/>
            <person name="Bills G."/>
            <person name="Bluhm B."/>
            <person name="Cannon C."/>
            <person name="Castanera R."/>
            <person name="Culley D."/>
            <person name="Daum C."/>
            <person name="Ezra D."/>
            <person name="Gonzalez J."/>
            <person name="Henrissat B."/>
            <person name="Kuo A."/>
            <person name="Liang C."/>
            <person name="Lipzen A."/>
            <person name="Lutzoni F."/>
            <person name="Magnuson J."/>
            <person name="Mondo S."/>
            <person name="Nolan M."/>
            <person name="Ohm R."/>
            <person name="Pangilinan J."/>
            <person name="Park H.-J."/>
            <person name="Ramirez L."/>
            <person name="Alfaro M."/>
            <person name="Sun H."/>
            <person name="Tritt A."/>
            <person name="Yoshinaga Y."/>
            <person name="Zwiers L.-H."/>
            <person name="Turgeon B."/>
            <person name="Goodwin S."/>
            <person name="Spatafora J."/>
            <person name="Crous P."/>
            <person name="Grigoriev I."/>
        </authorList>
    </citation>
    <scope>NUCLEOTIDE SEQUENCE</scope>
    <source>
        <strain evidence="3">CBS 130266</strain>
    </source>
</reference>
<keyword evidence="4" id="KW-1185">Reference proteome</keyword>